<feature type="domain" description="Helicase ATP-binding" evidence="3">
    <location>
        <begin position="456"/>
        <end position="606"/>
    </location>
</feature>
<feature type="compositionally biased region" description="Pro residues" evidence="2">
    <location>
        <begin position="813"/>
        <end position="852"/>
    </location>
</feature>
<dbReference type="CDD" id="cd17926">
    <property type="entry name" value="DEXHc_RE"/>
    <property type="match status" value="1"/>
</dbReference>
<dbReference type="Pfam" id="PF22548">
    <property type="entry name" value="AEP-TOTE"/>
    <property type="match status" value="1"/>
</dbReference>
<dbReference type="GO" id="GO:0005829">
    <property type="term" value="C:cytosol"/>
    <property type="evidence" value="ECO:0007669"/>
    <property type="project" value="TreeGrafter"/>
</dbReference>
<dbReference type="PROSITE" id="PS51192">
    <property type="entry name" value="HELICASE_ATP_BIND_1"/>
    <property type="match status" value="1"/>
</dbReference>
<dbReference type="PANTHER" id="PTHR47396">
    <property type="entry name" value="TYPE I RESTRICTION ENZYME ECOKI R PROTEIN"/>
    <property type="match status" value="1"/>
</dbReference>
<dbReference type="GO" id="GO:0016787">
    <property type="term" value="F:hydrolase activity"/>
    <property type="evidence" value="ECO:0007669"/>
    <property type="project" value="InterPro"/>
</dbReference>
<protein>
    <recommendedName>
        <fullName evidence="3">Helicase ATP-binding domain-containing protein</fullName>
    </recommendedName>
</protein>
<accession>A0A6V8Q552</accession>
<feature type="region of interest" description="Disordered" evidence="2">
    <location>
        <begin position="786"/>
        <end position="852"/>
    </location>
</feature>
<dbReference type="Pfam" id="PF04851">
    <property type="entry name" value="ResIII"/>
    <property type="match status" value="1"/>
</dbReference>
<keyword evidence="1" id="KW-0175">Coiled coil</keyword>
<dbReference type="InterPro" id="IPR006935">
    <property type="entry name" value="Helicase/UvrB_N"/>
</dbReference>
<name>A0A6V8Q552_9ACTN</name>
<comment type="caution">
    <text evidence="4">The sequence shown here is derived from an EMBL/GenBank/DDBJ whole genome shotgun (WGS) entry which is preliminary data.</text>
</comment>
<dbReference type="EMBL" id="BLSD01000101">
    <property type="protein sequence ID" value="GFP39875.1"/>
    <property type="molecule type" value="Genomic_DNA"/>
</dbReference>
<dbReference type="InterPro" id="IPR027417">
    <property type="entry name" value="P-loop_NTPase"/>
</dbReference>
<dbReference type="InterPro" id="IPR014001">
    <property type="entry name" value="Helicase_ATP-bd"/>
</dbReference>
<proteinExistence type="predicted"/>
<feature type="compositionally biased region" description="Pro residues" evidence="2">
    <location>
        <begin position="786"/>
        <end position="797"/>
    </location>
</feature>
<dbReference type="GO" id="GO:0003677">
    <property type="term" value="F:DNA binding"/>
    <property type="evidence" value="ECO:0007669"/>
    <property type="project" value="InterPro"/>
</dbReference>
<dbReference type="GO" id="GO:0005524">
    <property type="term" value="F:ATP binding"/>
    <property type="evidence" value="ECO:0007669"/>
    <property type="project" value="InterPro"/>
</dbReference>
<dbReference type="InterPro" id="IPR050742">
    <property type="entry name" value="Helicase_Restrict-Modif_Enz"/>
</dbReference>
<dbReference type="Gene3D" id="3.40.50.300">
    <property type="entry name" value="P-loop containing nucleotide triphosphate hydrolases"/>
    <property type="match status" value="2"/>
</dbReference>
<reference evidence="4 5" key="1">
    <citation type="journal article" date="2020" name="Front. Microbiol.">
        <title>Single-cell genomics of novel Actinobacteria with the Wood-Ljungdahl pathway discovered in a serpentinizing system.</title>
        <authorList>
            <person name="Merino N."/>
            <person name="Kawai M."/>
            <person name="Boyd E.S."/>
            <person name="Colman D.R."/>
            <person name="McGlynn S.E."/>
            <person name="Nealson K.H."/>
            <person name="Kurokawa K."/>
            <person name="Hongoh Y."/>
        </authorList>
    </citation>
    <scope>NUCLEOTIDE SEQUENCE [LARGE SCALE GENOMIC DNA]</scope>
    <source>
        <strain evidence="4 5">S47</strain>
    </source>
</reference>
<dbReference type="SMART" id="SM00487">
    <property type="entry name" value="DEXDc"/>
    <property type="match status" value="1"/>
</dbReference>
<sequence>MRDYEDIETKLQQALAECASLREENERLKKLLGLSSKGPAPIAKPVISDPPIPYLFGNALVAHSSSIENQIGLFRSLFRGREDIYAVRWEGKRGNSGYSPACTHEWDRTFCGKPRIKCAECENREFKPVTDEVIRDHLLGKHTIGVYPLLLDETCWFLAIDFDKKTWQEDAVTFLNTCEEIGVSAGLERSRSGKGGHIWIFFDRPVHASLARKLGCAILTRTMERRHQIGLDSYDRFFPGQDTMPKGGFGSLIALPLQRGPTEKGNSVFLSRELDVYADQWLFLSSIKRMQIENLEAIVKEALRSGMIIGVRISLTDEEAQEDPWTLPPSKKKAEEPIKGPFPETVRIVRSNLAYIEKNGLAPAMLNRLVRLAAFQNPDFYKAQAMRLSTFGKPRIIGCAEDFPFHIGLPRGCLDGALELFKSYGIKSEIVDERFEGVPIDVVFNGELRPLQKEAGSKLLEDDIGILSAPTAFGKTVIGAWLIAERKVNSLVLVHRQQLMDQWRERLALFLGLPIEKLGQVGGGKKKVTGFIDIGLLQSLIRKGQVKDMVAGYGQVIVDECRHIPAFTFEQVLKQVKAKYIVGLTATPIRKDGHHPIIMMQCGSIRFNESAKRQAAARPFKHIVLIRYTDFKIPFESKDVGIQDIYAALALDKHRNELIFNDLLKALEMGRSPLLLTERIEHLELFAERLKGFAQNIIVLRGGMGSRQRKKVADRIKVIPGSEERVILATGSYIGEGFDDARLDTLFLAMPISWRGTLQQYVGRLHRLYDNKQVVEVYDYVDIPLPPPTRLHPPPPQRSQSTAPTIHRGTQHPPHPPPHPAPHPPPSPPPPPPPPPQTTPCKEPPPPPSLHP</sequence>
<evidence type="ECO:0000313" key="4">
    <source>
        <dbReference type="EMBL" id="GFP39875.1"/>
    </source>
</evidence>
<dbReference type="RefSeq" id="WP_181040952.1">
    <property type="nucleotide sequence ID" value="NZ_BLSD01000101.1"/>
</dbReference>
<evidence type="ECO:0000313" key="5">
    <source>
        <dbReference type="Proteomes" id="UP000569018"/>
    </source>
</evidence>
<dbReference type="PANTHER" id="PTHR47396:SF1">
    <property type="entry name" value="ATP-DEPENDENT HELICASE IRC3-RELATED"/>
    <property type="match status" value="1"/>
</dbReference>
<evidence type="ECO:0000259" key="3">
    <source>
        <dbReference type="PROSITE" id="PS51192"/>
    </source>
</evidence>
<evidence type="ECO:0000256" key="2">
    <source>
        <dbReference type="SAM" id="MobiDB-lite"/>
    </source>
</evidence>
<dbReference type="Proteomes" id="UP000569018">
    <property type="component" value="Unassembled WGS sequence"/>
</dbReference>
<gene>
    <name evidence="4" type="ORF">HKBW3S47_01572</name>
</gene>
<feature type="non-terminal residue" evidence="4">
    <location>
        <position position="852"/>
    </location>
</feature>
<dbReference type="InterPro" id="IPR054347">
    <property type="entry name" value="TOTE_primase"/>
</dbReference>
<dbReference type="AlphaFoldDB" id="A0A6V8Q552"/>
<organism evidence="4 5">
    <name type="scientific">Candidatus Hakubella thermalkaliphila</name>
    <dbReference type="NCBI Taxonomy" id="2754717"/>
    <lineage>
        <taxon>Bacteria</taxon>
        <taxon>Bacillati</taxon>
        <taxon>Actinomycetota</taxon>
        <taxon>Actinomycetota incertae sedis</taxon>
        <taxon>Candidatus Hakubellales</taxon>
        <taxon>Candidatus Hakubellaceae</taxon>
        <taxon>Candidatus Hakubella</taxon>
    </lineage>
</organism>
<evidence type="ECO:0000256" key="1">
    <source>
        <dbReference type="SAM" id="Coils"/>
    </source>
</evidence>
<feature type="coiled-coil region" evidence="1">
    <location>
        <begin position="4"/>
        <end position="31"/>
    </location>
</feature>
<dbReference type="CDD" id="cd18785">
    <property type="entry name" value="SF2_C"/>
    <property type="match status" value="1"/>
</dbReference>
<dbReference type="SUPFAM" id="SSF52540">
    <property type="entry name" value="P-loop containing nucleoside triphosphate hydrolases"/>
    <property type="match status" value="2"/>
</dbReference>